<dbReference type="PROSITE" id="PS51671">
    <property type="entry name" value="ACT"/>
    <property type="match status" value="1"/>
</dbReference>
<dbReference type="SUPFAM" id="SSF55021">
    <property type="entry name" value="ACT-like"/>
    <property type="match status" value="1"/>
</dbReference>
<dbReference type="CDD" id="cd04903">
    <property type="entry name" value="ACT_LSD"/>
    <property type="match status" value="1"/>
</dbReference>
<dbReference type="UniPathway" id="UPA00138"/>
<evidence type="ECO:0000313" key="15">
    <source>
        <dbReference type="Proteomes" id="UP000278804"/>
    </source>
</evidence>
<dbReference type="AlphaFoldDB" id="A0A3S8RKW0"/>
<dbReference type="InterPro" id="IPR002912">
    <property type="entry name" value="ACT_dom"/>
</dbReference>
<evidence type="ECO:0000256" key="8">
    <source>
        <dbReference type="ARBA" id="ARBA00023014"/>
    </source>
</evidence>
<dbReference type="Pfam" id="PF03315">
    <property type="entry name" value="SDH_beta"/>
    <property type="match status" value="1"/>
</dbReference>
<dbReference type="PANTHER" id="PTHR30182">
    <property type="entry name" value="L-SERINE DEHYDRATASE"/>
    <property type="match status" value="1"/>
</dbReference>
<evidence type="ECO:0000256" key="6">
    <source>
        <dbReference type="ARBA" id="ARBA00022723"/>
    </source>
</evidence>
<evidence type="ECO:0000256" key="4">
    <source>
        <dbReference type="ARBA" id="ARBA00022432"/>
    </source>
</evidence>
<reference evidence="14 15" key="1">
    <citation type="journal article" date="2020" name="Int. J. Syst. Evol. Microbiol.">
        <title>Description of Erysipelothrix piscisicarius sp. nov., an emergent fish pathogen, and assessment of virulence using a tiger barb (Puntigrus tetrazona) infection model.</title>
        <authorList>
            <person name="Pomaranski E.K."/>
            <person name="Griffin M.J."/>
            <person name="Camus A.C."/>
            <person name="Armwood A.R."/>
            <person name="Shelley J."/>
            <person name="Waldbieser G.C."/>
            <person name="LaFrentz B.R."/>
            <person name="Garcia J.C."/>
            <person name="Yanong R."/>
            <person name="Soto E."/>
        </authorList>
    </citation>
    <scope>NUCLEOTIDE SEQUENCE [LARGE SCALE GENOMIC DNA]</scope>
    <source>
        <strain evidence="14 15">15TAL0474</strain>
    </source>
</reference>
<comment type="cofactor">
    <cofactor evidence="1 12">
        <name>[4Fe-4S] cluster</name>
        <dbReference type="ChEBI" id="CHEBI:49883"/>
    </cofactor>
</comment>
<comment type="catalytic activity">
    <reaction evidence="10 11 12">
        <text>L-serine = pyruvate + NH4(+)</text>
        <dbReference type="Rhea" id="RHEA:19169"/>
        <dbReference type="ChEBI" id="CHEBI:15361"/>
        <dbReference type="ChEBI" id="CHEBI:28938"/>
        <dbReference type="ChEBI" id="CHEBI:33384"/>
        <dbReference type="EC" id="4.3.1.17"/>
    </reaction>
</comment>
<evidence type="ECO:0000256" key="1">
    <source>
        <dbReference type="ARBA" id="ARBA00001966"/>
    </source>
</evidence>
<dbReference type="InterPro" id="IPR004643">
    <property type="entry name" value="Fe-S_L-Ser_bsu"/>
</dbReference>
<dbReference type="Pfam" id="PF01842">
    <property type="entry name" value="ACT"/>
    <property type="match status" value="1"/>
</dbReference>
<dbReference type="FunFam" id="3.30.1330.90:FF:000004">
    <property type="entry name" value="L-serine dehydratase, iron-sulfur-dependent subunit beta"/>
    <property type="match status" value="1"/>
</dbReference>
<dbReference type="InterPro" id="IPR045865">
    <property type="entry name" value="ACT-like_dom_sf"/>
</dbReference>
<keyword evidence="15" id="KW-1185">Reference proteome</keyword>
<proteinExistence type="inferred from homology"/>
<evidence type="ECO:0000256" key="7">
    <source>
        <dbReference type="ARBA" id="ARBA00023004"/>
    </source>
</evidence>
<evidence type="ECO:0000256" key="12">
    <source>
        <dbReference type="RuleBase" id="RU366059"/>
    </source>
</evidence>
<protein>
    <recommendedName>
        <fullName evidence="11">L-serine deaminase</fullName>
    </recommendedName>
</protein>
<dbReference type="InterPro" id="IPR005131">
    <property type="entry name" value="Ser_deHydtase_bsu"/>
</dbReference>
<keyword evidence="5 11" id="KW-0004">4Fe-4S</keyword>
<feature type="domain" description="ACT" evidence="13">
    <location>
        <begin position="151"/>
        <end position="223"/>
    </location>
</feature>
<dbReference type="GO" id="GO:0046872">
    <property type="term" value="F:metal ion binding"/>
    <property type="evidence" value="ECO:0007669"/>
    <property type="project" value="UniProtKB-UniRule"/>
</dbReference>
<name>A0A3S8RKW0_9FIRM</name>
<dbReference type="SUPFAM" id="SSF143548">
    <property type="entry name" value="Serine metabolism enzymes domain"/>
    <property type="match status" value="1"/>
</dbReference>
<dbReference type="NCBIfam" id="TIGR00719">
    <property type="entry name" value="sda_beta"/>
    <property type="match status" value="1"/>
</dbReference>
<dbReference type="InterPro" id="IPR051318">
    <property type="entry name" value="Fe-S_L-Ser"/>
</dbReference>
<keyword evidence="6 11" id="KW-0479">Metal-binding</keyword>
<evidence type="ECO:0000259" key="13">
    <source>
        <dbReference type="PROSITE" id="PS51671"/>
    </source>
</evidence>
<dbReference type="Gene3D" id="3.30.70.260">
    <property type="match status" value="1"/>
</dbReference>
<dbReference type="PIRSF" id="PIRSF036692">
    <property type="entry name" value="SDH_B"/>
    <property type="match status" value="1"/>
</dbReference>
<dbReference type="EMBL" id="CP034234">
    <property type="protein sequence ID" value="AZK43467.1"/>
    <property type="molecule type" value="Genomic_DNA"/>
</dbReference>
<sequence length="223" mass="24106">MSSQDFKSVFDIIGPVMAGPSSSHTAGAARIGKIARSIFGECPERANIYLYESFAKTYKGHGTNVALAGGLLGMDPDDTRLHESLLIAQEEGMKVTFIPLVDKVDHPNTTKIVMHKAGRKCTVVGISIGGGNVKITEINGTKVEIDGGVPTILIFHEDCPGMIAKVATILSEMHINIGSMKVDREEKGKKAYMGIELDQDALETSLDRLRCVENICEVLYIAK</sequence>
<evidence type="ECO:0000256" key="3">
    <source>
        <dbReference type="ARBA" id="ARBA00008636"/>
    </source>
</evidence>
<keyword evidence="8 11" id="KW-0411">Iron-sulfur</keyword>
<keyword evidence="4 11" id="KW-0312">Gluconeogenesis</keyword>
<dbReference type="KEGG" id="eri:EEI45_00345"/>
<dbReference type="PANTHER" id="PTHR30182:SF12">
    <property type="entry name" value="L-SERINE DEHYDRATASE, BETA CHAIN-RELATED"/>
    <property type="match status" value="1"/>
</dbReference>
<dbReference type="FunFam" id="3.30.70.260:FF:000008">
    <property type="entry name" value="D-3-phosphoglycerate dehydrogenase, chloroplastic"/>
    <property type="match status" value="1"/>
</dbReference>
<evidence type="ECO:0000256" key="11">
    <source>
        <dbReference type="PIRNR" id="PIRNR036692"/>
    </source>
</evidence>
<evidence type="ECO:0000256" key="2">
    <source>
        <dbReference type="ARBA" id="ARBA00004742"/>
    </source>
</evidence>
<dbReference type="Proteomes" id="UP000278804">
    <property type="component" value="Chromosome"/>
</dbReference>
<evidence type="ECO:0000256" key="5">
    <source>
        <dbReference type="ARBA" id="ARBA00022485"/>
    </source>
</evidence>
<dbReference type="GO" id="GO:0006094">
    <property type="term" value="P:gluconeogenesis"/>
    <property type="evidence" value="ECO:0007669"/>
    <property type="project" value="UniProtKB-UniRule"/>
</dbReference>
<dbReference type="InterPro" id="IPR029009">
    <property type="entry name" value="ASB_dom_sf"/>
</dbReference>
<dbReference type="RefSeq" id="WP_125163692.1">
    <property type="nucleotide sequence ID" value="NZ_CP034234.1"/>
</dbReference>
<organism evidence="14 15">
    <name type="scientific">Erysipelothrix piscisicarius</name>
    <dbReference type="NCBI Taxonomy" id="2485784"/>
    <lineage>
        <taxon>Bacteria</taxon>
        <taxon>Bacillati</taxon>
        <taxon>Bacillota</taxon>
        <taxon>Erysipelotrichia</taxon>
        <taxon>Erysipelotrichales</taxon>
        <taxon>Erysipelotrichaceae</taxon>
        <taxon>Erysipelothrix</taxon>
    </lineage>
</organism>
<evidence type="ECO:0000256" key="9">
    <source>
        <dbReference type="ARBA" id="ARBA00023239"/>
    </source>
</evidence>
<comment type="similarity">
    <text evidence="3 11 12">Belongs to the iron-sulfur dependent L-serine dehydratase family.</text>
</comment>
<keyword evidence="9 11" id="KW-0456">Lyase</keyword>
<dbReference type="GO" id="GO:0051539">
    <property type="term" value="F:4 iron, 4 sulfur cluster binding"/>
    <property type="evidence" value="ECO:0007669"/>
    <property type="project" value="UniProtKB-UniRule"/>
</dbReference>
<comment type="pathway">
    <text evidence="2 11">Carbohydrate biosynthesis; gluconeogenesis.</text>
</comment>
<dbReference type="GO" id="GO:0003941">
    <property type="term" value="F:L-serine ammonia-lyase activity"/>
    <property type="evidence" value="ECO:0007669"/>
    <property type="project" value="UniProtKB-UniRule"/>
</dbReference>
<accession>A0A3S8RKW0</accession>
<gene>
    <name evidence="14" type="primary">sdaAB</name>
    <name evidence="14" type="ORF">EEI45_00345</name>
</gene>
<keyword evidence="7 11" id="KW-0408">Iron</keyword>
<evidence type="ECO:0000256" key="10">
    <source>
        <dbReference type="ARBA" id="ARBA00049406"/>
    </source>
</evidence>
<evidence type="ECO:0000313" key="14">
    <source>
        <dbReference type="EMBL" id="AZK43467.1"/>
    </source>
</evidence>
<dbReference type="Gene3D" id="3.30.1330.90">
    <property type="entry name" value="D-3-phosphoglycerate dehydrogenase, domain 3"/>
    <property type="match status" value="1"/>
</dbReference>